<dbReference type="InterPro" id="IPR004392">
    <property type="entry name" value="Hyd_mat_HypB"/>
</dbReference>
<dbReference type="PANTHER" id="PTHR30134">
    <property type="entry name" value="HYDROGENASE PROTEIN ASSEMBLY PROTEIN, NICKEL CHAPERONE"/>
    <property type="match status" value="1"/>
</dbReference>
<evidence type="ECO:0000256" key="2">
    <source>
        <dbReference type="ARBA" id="ARBA00022596"/>
    </source>
</evidence>
<comment type="similarity">
    <text evidence="1">Belongs to the SIMIBI class G3E GTPase family. HypB/HupM subfamily.</text>
</comment>
<keyword evidence="11" id="KW-1185">Reference proteome</keyword>
<feature type="domain" description="CobW/HypB/UreG nucleotide-binding" evidence="9">
    <location>
        <begin position="95"/>
        <end position="255"/>
    </location>
</feature>
<protein>
    <submittedName>
        <fullName evidence="10">Hydrogenase nickel incorporation protein HypB</fullName>
    </submittedName>
</protein>
<evidence type="ECO:0000256" key="4">
    <source>
        <dbReference type="ARBA" id="ARBA00022741"/>
    </source>
</evidence>
<evidence type="ECO:0000256" key="3">
    <source>
        <dbReference type="ARBA" id="ARBA00022723"/>
    </source>
</evidence>
<comment type="caution">
    <text evidence="10">The sequence shown here is derived from an EMBL/GenBank/DDBJ whole genome shotgun (WGS) entry which is preliminary data.</text>
</comment>
<evidence type="ECO:0000259" key="9">
    <source>
        <dbReference type="Pfam" id="PF02492"/>
    </source>
</evidence>
<dbReference type="Pfam" id="PF02492">
    <property type="entry name" value="cobW"/>
    <property type="match status" value="1"/>
</dbReference>
<dbReference type="InterPro" id="IPR003495">
    <property type="entry name" value="CobW/HypB/UreG_nucleotide-bd"/>
</dbReference>
<evidence type="ECO:0000256" key="7">
    <source>
        <dbReference type="ARBA" id="ARBA00023134"/>
    </source>
</evidence>
<evidence type="ECO:0000313" key="10">
    <source>
        <dbReference type="EMBL" id="MFI9106516.1"/>
    </source>
</evidence>
<gene>
    <name evidence="10" type="primary">hypB</name>
    <name evidence="10" type="ORF">ACIGXA_39040</name>
</gene>
<sequence>MCGTCGCDTDGGTGGGIRISLLETDDASASTPLRGRTPAHSPSQPHAHPHAQGGGHSHPVNHGETITLEQRVLAKNEDVASRNRDWLAGQGIMAVNLMSSPGAGKTTLLERTIRDLAGRRAVSVIEGDQETTFDADRIKRAGCAVVQVNTGAGCHLDAEMMHAALKSLSPEPGSLILVENVGNLVCPALFDLGERSKVVIISVTEGTDKPLKYPYMFAAADLIIINKIDLLPYVDFDPDRCQEYARSVNPKVRVLTVSATTGEGMSDWYDWVAEQY</sequence>
<evidence type="ECO:0000256" key="8">
    <source>
        <dbReference type="SAM" id="MobiDB-lite"/>
    </source>
</evidence>
<keyword evidence="2" id="KW-0533">Nickel</keyword>
<proteinExistence type="inferred from homology"/>
<feature type="region of interest" description="Disordered" evidence="8">
    <location>
        <begin position="28"/>
        <end position="62"/>
    </location>
</feature>
<dbReference type="Gene3D" id="3.40.50.300">
    <property type="entry name" value="P-loop containing nucleotide triphosphate hydrolases"/>
    <property type="match status" value="1"/>
</dbReference>
<dbReference type="EMBL" id="JBITYG010000019">
    <property type="protein sequence ID" value="MFI9106516.1"/>
    <property type="molecule type" value="Genomic_DNA"/>
</dbReference>
<evidence type="ECO:0000256" key="5">
    <source>
        <dbReference type="ARBA" id="ARBA00022801"/>
    </source>
</evidence>
<name>A0ABW8CMH2_9ACTN</name>
<dbReference type="Proteomes" id="UP001614394">
    <property type="component" value="Unassembled WGS sequence"/>
</dbReference>
<keyword evidence="7" id="KW-0342">GTP-binding</keyword>
<keyword evidence="6" id="KW-0862">Zinc</keyword>
<dbReference type="SUPFAM" id="SSF52540">
    <property type="entry name" value="P-loop containing nucleoside triphosphate hydrolases"/>
    <property type="match status" value="1"/>
</dbReference>
<dbReference type="NCBIfam" id="TIGR00073">
    <property type="entry name" value="hypB"/>
    <property type="match status" value="1"/>
</dbReference>
<dbReference type="RefSeq" id="WP_399658085.1">
    <property type="nucleotide sequence ID" value="NZ_JBITYG010000019.1"/>
</dbReference>
<evidence type="ECO:0000256" key="1">
    <source>
        <dbReference type="ARBA" id="ARBA00006211"/>
    </source>
</evidence>
<dbReference type="InterPro" id="IPR027417">
    <property type="entry name" value="P-loop_NTPase"/>
</dbReference>
<evidence type="ECO:0000256" key="6">
    <source>
        <dbReference type="ARBA" id="ARBA00022833"/>
    </source>
</evidence>
<keyword evidence="4" id="KW-0547">Nucleotide-binding</keyword>
<keyword evidence="5" id="KW-0378">Hydrolase</keyword>
<keyword evidence="3" id="KW-0479">Metal-binding</keyword>
<reference evidence="10 11" key="1">
    <citation type="submission" date="2024-10" db="EMBL/GenBank/DDBJ databases">
        <title>The Natural Products Discovery Center: Release of the First 8490 Sequenced Strains for Exploring Actinobacteria Biosynthetic Diversity.</title>
        <authorList>
            <person name="Kalkreuter E."/>
            <person name="Kautsar S.A."/>
            <person name="Yang D."/>
            <person name="Bader C.D."/>
            <person name="Teijaro C.N."/>
            <person name="Fluegel L."/>
            <person name="Davis C.M."/>
            <person name="Simpson J.R."/>
            <person name="Lauterbach L."/>
            <person name="Steele A.D."/>
            <person name="Gui C."/>
            <person name="Meng S."/>
            <person name="Li G."/>
            <person name="Viehrig K."/>
            <person name="Ye F."/>
            <person name="Su P."/>
            <person name="Kiefer A.F."/>
            <person name="Nichols A."/>
            <person name="Cepeda A.J."/>
            <person name="Yan W."/>
            <person name="Fan B."/>
            <person name="Jiang Y."/>
            <person name="Adhikari A."/>
            <person name="Zheng C.-J."/>
            <person name="Schuster L."/>
            <person name="Cowan T.M."/>
            <person name="Smanski M.J."/>
            <person name="Chevrette M.G."/>
            <person name="De Carvalho L.P.S."/>
            <person name="Shen B."/>
        </authorList>
    </citation>
    <scope>NUCLEOTIDE SEQUENCE [LARGE SCALE GENOMIC DNA]</scope>
    <source>
        <strain evidence="10 11">NPDC053399</strain>
    </source>
</reference>
<accession>A0ABW8CMH2</accession>
<organism evidence="10 11">
    <name type="scientific">Streptomyces fildesensis</name>
    <dbReference type="NCBI Taxonomy" id="375757"/>
    <lineage>
        <taxon>Bacteria</taxon>
        <taxon>Bacillati</taxon>
        <taxon>Actinomycetota</taxon>
        <taxon>Actinomycetes</taxon>
        <taxon>Kitasatosporales</taxon>
        <taxon>Streptomycetaceae</taxon>
        <taxon>Streptomyces</taxon>
    </lineage>
</organism>
<dbReference type="PANTHER" id="PTHR30134:SF2">
    <property type="entry name" value="HYDROGENASE MATURATION FACTOR HYPB"/>
    <property type="match status" value="1"/>
</dbReference>
<dbReference type="CDD" id="cd05390">
    <property type="entry name" value="HypB"/>
    <property type="match status" value="1"/>
</dbReference>
<evidence type="ECO:0000313" key="11">
    <source>
        <dbReference type="Proteomes" id="UP001614394"/>
    </source>
</evidence>